<reference evidence="1" key="1">
    <citation type="submission" date="2020-11" db="EMBL/GenBank/DDBJ databases">
        <authorList>
            <consortium name="DOE Joint Genome Institute"/>
            <person name="Ahrendt S."/>
            <person name="Riley R."/>
            <person name="Andreopoulos W."/>
            <person name="Labutti K."/>
            <person name="Pangilinan J."/>
            <person name="Ruiz-Duenas F.J."/>
            <person name="Barrasa J.M."/>
            <person name="Sanchez-Garcia M."/>
            <person name="Camarero S."/>
            <person name="Miyauchi S."/>
            <person name="Serrano A."/>
            <person name="Linde D."/>
            <person name="Babiker R."/>
            <person name="Drula E."/>
            <person name="Ayuso-Fernandez I."/>
            <person name="Pacheco R."/>
            <person name="Padilla G."/>
            <person name="Ferreira P."/>
            <person name="Barriuso J."/>
            <person name="Kellner H."/>
            <person name="Castanera R."/>
            <person name="Alfaro M."/>
            <person name="Ramirez L."/>
            <person name="Pisabarro A.G."/>
            <person name="Kuo A."/>
            <person name="Tritt A."/>
            <person name="Lipzen A."/>
            <person name="He G."/>
            <person name="Yan M."/>
            <person name="Ng V."/>
            <person name="Cullen D."/>
            <person name="Martin F."/>
            <person name="Rosso M.-N."/>
            <person name="Henrissat B."/>
            <person name="Hibbett D."/>
            <person name="Martinez A.T."/>
            <person name="Grigoriev I.V."/>
        </authorList>
    </citation>
    <scope>NUCLEOTIDE SEQUENCE</scope>
    <source>
        <strain evidence="1">AH 40177</strain>
    </source>
</reference>
<protein>
    <submittedName>
        <fullName evidence="1">Uncharacterized protein</fullName>
    </submittedName>
</protein>
<evidence type="ECO:0000313" key="1">
    <source>
        <dbReference type="EMBL" id="KAF9072597.1"/>
    </source>
</evidence>
<proteinExistence type="predicted"/>
<dbReference type="PROSITE" id="PS51257">
    <property type="entry name" value="PROKAR_LIPOPROTEIN"/>
    <property type="match status" value="1"/>
</dbReference>
<dbReference type="AlphaFoldDB" id="A0A9P5Q1W5"/>
<dbReference type="EMBL" id="JADNRY010000023">
    <property type="protein sequence ID" value="KAF9072597.1"/>
    <property type="molecule type" value="Genomic_DNA"/>
</dbReference>
<dbReference type="Proteomes" id="UP000772434">
    <property type="component" value="Unassembled WGS sequence"/>
</dbReference>
<name>A0A9P5Q1W5_9AGAR</name>
<keyword evidence="2" id="KW-1185">Reference proteome</keyword>
<dbReference type="OrthoDB" id="2865209at2759"/>
<sequence>MNGLTRYCRQLFVTNNGNFFASISCVNSNTQTEHILEPQIYPTMQMFFDLTLVDWIKNGDMVSASSYFQFQVKVISDAGNSPESTDPTWLTFNKDSNDQAMYTAAGDDKIPTISFQKLGPNQNCRQITVSNEGTYPAVISAANETTMVSNVMDPEVQAGAKNVVFDLTKVDWLKTGDTFRPTLFIASSGLQVRNSTRVMFNKDSKNKAVYVAGGGPDSPTFTFKEVCPIVGPIGPGKRIFVVLDDDDRGRCYSLLTTVFEILSPIPIPIRKTELER</sequence>
<gene>
    <name evidence="1" type="ORF">BDP27DRAFT_1417947</name>
</gene>
<comment type="caution">
    <text evidence="1">The sequence shown here is derived from an EMBL/GenBank/DDBJ whole genome shotgun (WGS) entry which is preliminary data.</text>
</comment>
<organism evidence="1 2">
    <name type="scientific">Rhodocollybia butyracea</name>
    <dbReference type="NCBI Taxonomy" id="206335"/>
    <lineage>
        <taxon>Eukaryota</taxon>
        <taxon>Fungi</taxon>
        <taxon>Dikarya</taxon>
        <taxon>Basidiomycota</taxon>
        <taxon>Agaricomycotina</taxon>
        <taxon>Agaricomycetes</taxon>
        <taxon>Agaricomycetidae</taxon>
        <taxon>Agaricales</taxon>
        <taxon>Marasmiineae</taxon>
        <taxon>Omphalotaceae</taxon>
        <taxon>Rhodocollybia</taxon>
    </lineage>
</organism>
<accession>A0A9P5Q1W5</accession>
<evidence type="ECO:0000313" key="2">
    <source>
        <dbReference type="Proteomes" id="UP000772434"/>
    </source>
</evidence>